<dbReference type="InterPro" id="IPR037109">
    <property type="entry name" value="AMP_N_sf"/>
</dbReference>
<dbReference type="EMBL" id="JBFNXX010000006">
    <property type="protein sequence ID" value="MEW9920062.1"/>
    <property type="molecule type" value="Genomic_DNA"/>
</dbReference>
<dbReference type="RefSeq" id="WP_367877761.1">
    <property type="nucleotide sequence ID" value="NZ_JBFNXX010000006.1"/>
</dbReference>
<dbReference type="PANTHER" id="PTHR43691:SF6">
    <property type="entry name" value="AMP NUCLEOSIDASE"/>
    <property type="match status" value="1"/>
</dbReference>
<feature type="domain" description="AMP nucleoside phosphorylase N-terminal" evidence="3">
    <location>
        <begin position="20"/>
        <end position="173"/>
    </location>
</feature>
<evidence type="ECO:0000259" key="3">
    <source>
        <dbReference type="Pfam" id="PF10423"/>
    </source>
</evidence>
<feature type="domain" description="Nucleoside phosphorylase" evidence="2">
    <location>
        <begin position="264"/>
        <end position="434"/>
    </location>
</feature>
<name>A0ABV3RM64_9RHOB</name>
<dbReference type="NCBIfam" id="TIGR01717">
    <property type="entry name" value="AMP-nucleosdse"/>
    <property type="match status" value="1"/>
</dbReference>
<evidence type="ECO:0000313" key="5">
    <source>
        <dbReference type="Proteomes" id="UP001556098"/>
    </source>
</evidence>
<dbReference type="PANTHER" id="PTHR43691">
    <property type="entry name" value="URIDINE PHOSPHORYLASE"/>
    <property type="match status" value="1"/>
</dbReference>
<dbReference type="SUPFAM" id="SSF53167">
    <property type="entry name" value="Purine and uridine phosphorylases"/>
    <property type="match status" value="1"/>
</dbReference>
<dbReference type="Gene3D" id="3.30.1730.10">
    <property type="entry name" value="AMP nucleoside phosphorylase, N-terminal domain"/>
    <property type="match status" value="1"/>
</dbReference>
<dbReference type="InterPro" id="IPR000845">
    <property type="entry name" value="Nucleoside_phosphorylase_d"/>
</dbReference>
<dbReference type="InterPro" id="IPR011271">
    <property type="entry name" value="AMP_nucleosidase"/>
</dbReference>
<organism evidence="4 5">
    <name type="scientific">Sulfitobacter sediminis</name>
    <dbReference type="NCBI Taxonomy" id="3234186"/>
    <lineage>
        <taxon>Bacteria</taxon>
        <taxon>Pseudomonadati</taxon>
        <taxon>Pseudomonadota</taxon>
        <taxon>Alphaproteobacteria</taxon>
        <taxon>Rhodobacterales</taxon>
        <taxon>Roseobacteraceae</taxon>
        <taxon>Sulfitobacter</taxon>
    </lineage>
</organism>
<dbReference type="EC" id="3.2.2.4" evidence="1"/>
<dbReference type="NCBIfam" id="NF006142">
    <property type="entry name" value="PRK08292.1"/>
    <property type="match status" value="1"/>
</dbReference>
<dbReference type="GO" id="GO:0008714">
    <property type="term" value="F:AMP nucleosidase activity"/>
    <property type="evidence" value="ECO:0007669"/>
    <property type="project" value="UniProtKB-EC"/>
</dbReference>
<gene>
    <name evidence="1" type="primary">amn</name>
    <name evidence="4" type="ORF">AB2B41_10630</name>
</gene>
<comment type="function">
    <text evidence="1">Catalyzes the hydrolysis of the N-glycosidic bond of AMP to form adenine and ribose 5-phosphate. Involved in regulation of AMP concentrations.</text>
</comment>
<dbReference type="Pfam" id="PF10423">
    <property type="entry name" value="AMNp_N"/>
    <property type="match status" value="1"/>
</dbReference>
<dbReference type="InterPro" id="IPR047039">
    <property type="entry name" value="AMN_phosphorylase"/>
</dbReference>
<reference evidence="4 5" key="1">
    <citation type="submission" date="2024-07" db="EMBL/GenBank/DDBJ databases">
        <title>Marimonas sp.nov., isolated from tidal-flat sediment.</title>
        <authorList>
            <person name="Jayan J.N."/>
            <person name="Lee S.S."/>
        </authorList>
    </citation>
    <scope>NUCLEOTIDE SEQUENCE [LARGE SCALE GENOMIC DNA]</scope>
    <source>
        <strain evidence="4 5">MJW-29</strain>
    </source>
</reference>
<dbReference type="Gene3D" id="3.40.50.1580">
    <property type="entry name" value="Nucleoside phosphorylase domain"/>
    <property type="match status" value="1"/>
</dbReference>
<comment type="caution">
    <text evidence="4">The sequence shown here is derived from an EMBL/GenBank/DDBJ whole genome shotgun (WGS) entry which is preliminary data.</text>
</comment>
<comment type="similarity">
    <text evidence="1">Belongs to the AMP nucleosidase family.</text>
</comment>
<dbReference type="CDD" id="cd17762">
    <property type="entry name" value="AMN"/>
    <property type="match status" value="1"/>
</dbReference>
<proteinExistence type="inferred from homology"/>
<evidence type="ECO:0000259" key="2">
    <source>
        <dbReference type="Pfam" id="PF01048"/>
    </source>
</evidence>
<evidence type="ECO:0000256" key="1">
    <source>
        <dbReference type="HAMAP-Rule" id="MF_01932"/>
    </source>
</evidence>
<keyword evidence="4" id="KW-0326">Glycosidase</keyword>
<protein>
    <recommendedName>
        <fullName evidence="1">AMP nucleosidase</fullName>
        <ecNumber evidence="1">3.2.2.4</ecNumber>
    </recommendedName>
</protein>
<dbReference type="Pfam" id="PF01048">
    <property type="entry name" value="PNP_UDP_1"/>
    <property type="match status" value="1"/>
</dbReference>
<comment type="catalytic activity">
    <reaction evidence="1">
        <text>AMP + H2O = D-ribose 5-phosphate + adenine</text>
        <dbReference type="Rhea" id="RHEA:20129"/>
        <dbReference type="ChEBI" id="CHEBI:15377"/>
        <dbReference type="ChEBI" id="CHEBI:16708"/>
        <dbReference type="ChEBI" id="CHEBI:78346"/>
        <dbReference type="ChEBI" id="CHEBI:456215"/>
        <dbReference type="EC" id="3.2.2.4"/>
    </reaction>
</comment>
<keyword evidence="1 4" id="KW-0378">Hydrolase</keyword>
<dbReference type="InterPro" id="IPR035994">
    <property type="entry name" value="Nucleoside_phosphorylase_sf"/>
</dbReference>
<keyword evidence="5" id="KW-1185">Reference proteome</keyword>
<evidence type="ECO:0000313" key="4">
    <source>
        <dbReference type="EMBL" id="MEW9920062.1"/>
    </source>
</evidence>
<dbReference type="HAMAP" id="MF_01932">
    <property type="entry name" value="AMP_nucleosidase"/>
    <property type="match status" value="1"/>
</dbReference>
<dbReference type="Proteomes" id="UP001556098">
    <property type="component" value="Unassembled WGS sequence"/>
</dbReference>
<dbReference type="InterPro" id="IPR018953">
    <property type="entry name" value="AMP_nucleoside_Pase_N"/>
</dbReference>
<accession>A0ABV3RM64</accession>
<sequence length="487" mass="54192">MTKILTPDAPAPEAFTDATAAVDRLTQLYTQACTFLRDHFQRVLENPPEATRIRAFYPEVRFRTSSYARVDSRLSFGHVSSPGTFAATITRPDLFRNYLIQQIGLLIGNHDQPVIIGPSDTPIPVHFAVTGDTAASIPQEGAADFTLRDIFDVPDLSTTNDDIVNGTYTAPEGVRPLAPFTAQRIDYSLARLSHYTATDAAHFQNYVLFTNYQFYVSEFEDYARTQLADPDSGYTSFVSTGNVEITDGDTPIPETMKMPQMPTYHLKRADGSGITLVNIGVGPSNAKTATDHIAVLRPHAWVMVGHCAGLRNTQQLGDFVLAHAYLREDHVLDDDLPVWTPIPALAEIQIALEKSVAQVTRLEGYELKRIMRTGTVATIDNRNWELRDQSGPVQRLSQSRSIALDMESATIAANGYRFRVPYGTLLCVSDKPLHGELKLPGMASDFYKTQVSRHLMIGIRAMELLRSTPLERIHSRKLRSFDETAFL</sequence>